<comment type="caution">
    <text evidence="3">The sequence shown here is derived from an EMBL/GenBank/DDBJ whole genome shotgun (WGS) entry which is preliminary data.</text>
</comment>
<evidence type="ECO:0000256" key="2">
    <source>
        <dbReference type="SAM" id="SignalP"/>
    </source>
</evidence>
<evidence type="ECO:0008006" key="5">
    <source>
        <dbReference type="Google" id="ProtNLM"/>
    </source>
</evidence>
<feature type="transmembrane region" description="Helical" evidence="1">
    <location>
        <begin position="47"/>
        <end position="66"/>
    </location>
</feature>
<feature type="transmembrane region" description="Helical" evidence="1">
    <location>
        <begin position="73"/>
        <end position="96"/>
    </location>
</feature>
<evidence type="ECO:0000313" key="3">
    <source>
        <dbReference type="EMBL" id="KCZ91470.1"/>
    </source>
</evidence>
<gene>
    <name evidence="3" type="ORF">HHI_12799</name>
</gene>
<keyword evidence="1" id="KW-1133">Transmembrane helix</keyword>
<dbReference type="EMBL" id="ARYI01000011">
    <property type="protein sequence ID" value="KCZ91470.1"/>
    <property type="molecule type" value="Genomic_DNA"/>
</dbReference>
<keyword evidence="2" id="KW-0732">Signal</keyword>
<evidence type="ECO:0000256" key="1">
    <source>
        <dbReference type="SAM" id="Phobius"/>
    </source>
</evidence>
<reference evidence="3 4" key="1">
    <citation type="submission" date="2013-04" db="EMBL/GenBank/DDBJ databases">
        <title>Hyphomonas hirschiana VP5 Genome Sequencing.</title>
        <authorList>
            <person name="Lai Q."/>
            <person name="Shao Z."/>
        </authorList>
    </citation>
    <scope>NUCLEOTIDE SEQUENCE [LARGE SCALE GENOMIC DNA]</scope>
    <source>
        <strain evidence="3 4">VP5</strain>
    </source>
</reference>
<keyword evidence="1" id="KW-0812">Transmembrane</keyword>
<organism evidence="3 4">
    <name type="scientific">Hyphomonas hirschiana VP5</name>
    <dbReference type="NCBI Taxonomy" id="1280951"/>
    <lineage>
        <taxon>Bacteria</taxon>
        <taxon>Pseudomonadati</taxon>
        <taxon>Pseudomonadota</taxon>
        <taxon>Alphaproteobacteria</taxon>
        <taxon>Hyphomonadales</taxon>
        <taxon>Hyphomonadaceae</taxon>
        <taxon>Hyphomonas</taxon>
    </lineage>
</organism>
<dbReference type="RefSeq" id="WP_049755141.1">
    <property type="nucleotide sequence ID" value="NZ_ARYI01000011.1"/>
</dbReference>
<dbReference type="Pfam" id="PF14248">
    <property type="entry name" value="DUF4345"/>
    <property type="match status" value="1"/>
</dbReference>
<keyword evidence="1" id="KW-0472">Membrane</keyword>
<feature type="transmembrane region" description="Helical" evidence="1">
    <location>
        <begin position="102"/>
        <end position="120"/>
    </location>
</feature>
<evidence type="ECO:0000313" key="4">
    <source>
        <dbReference type="Proteomes" id="UP000025061"/>
    </source>
</evidence>
<sequence>MYVKLFLGGVAALLALFGAVALANPIGMAASLGVEVGGPNGAYELRGIYGGVSLAGAALCAGGAFRPSLNLPALWFLIVYMGGYVFARAAALLLGPPPTPDYVGFIAFEVAVLAGAILSLRASPPR</sequence>
<dbReference type="Proteomes" id="UP000025061">
    <property type="component" value="Unassembled WGS sequence"/>
</dbReference>
<dbReference type="InterPro" id="IPR025597">
    <property type="entry name" value="DUF4345"/>
</dbReference>
<dbReference type="PATRIC" id="fig|1280951.3.peg.2580"/>
<feature type="chain" id="PRO_5001573097" description="DUF4345 domain-containing protein" evidence="2">
    <location>
        <begin position="24"/>
        <end position="126"/>
    </location>
</feature>
<protein>
    <recommendedName>
        <fullName evidence="5">DUF4345 domain-containing protein</fullName>
    </recommendedName>
</protein>
<feature type="signal peptide" evidence="2">
    <location>
        <begin position="1"/>
        <end position="23"/>
    </location>
</feature>
<dbReference type="AlphaFoldDB" id="A0A059FLE8"/>
<name>A0A059FLE8_9PROT</name>
<proteinExistence type="predicted"/>
<keyword evidence="4" id="KW-1185">Reference proteome</keyword>
<accession>A0A059FLE8</accession>